<dbReference type="RefSeq" id="WP_182154872.1">
    <property type="nucleotide sequence ID" value="NZ_JACEZU010000008.1"/>
</dbReference>
<dbReference type="EMBL" id="JACEZU010000008">
    <property type="protein sequence ID" value="MBA5688856.1"/>
    <property type="molecule type" value="Genomic_DNA"/>
</dbReference>
<dbReference type="Proteomes" id="UP000573499">
    <property type="component" value="Unassembled WGS sequence"/>
</dbReference>
<keyword evidence="2" id="KW-1185">Reference proteome</keyword>
<evidence type="ECO:0000313" key="2">
    <source>
        <dbReference type="Proteomes" id="UP000573499"/>
    </source>
</evidence>
<name>A0A7W2FBV1_9BURK</name>
<gene>
    <name evidence="1" type="ORF">H3H39_17580</name>
</gene>
<evidence type="ECO:0000313" key="1">
    <source>
        <dbReference type="EMBL" id="MBA5688856.1"/>
    </source>
</evidence>
<accession>A0A7W2FBV1</accession>
<protein>
    <submittedName>
        <fullName evidence="1">Uncharacterized protein</fullName>
    </submittedName>
</protein>
<comment type="caution">
    <text evidence="1">The sequence shown here is derived from an EMBL/GenBank/DDBJ whole genome shotgun (WGS) entry which is preliminary data.</text>
</comment>
<proteinExistence type="predicted"/>
<sequence length="157" mass="16806">MAFSSGQDNHCANWGASYSNRSAILLPSETPFDHAGVLAALRARRVFATMDKQSRFMLTANGHLMGERFASCGPLTLSVRYAGAPGRAPAELTVIEGVPGRNGTVTELARTADTTLLPAPGEHFHYARLTQDDGKLLWSAPVWISQRSAPLSCAVPP</sequence>
<dbReference type="AlphaFoldDB" id="A0A7W2FBV1"/>
<organism evidence="1 2">
    <name type="scientific">Rugamonas apoptosis</name>
    <dbReference type="NCBI Taxonomy" id="2758570"/>
    <lineage>
        <taxon>Bacteria</taxon>
        <taxon>Pseudomonadati</taxon>
        <taxon>Pseudomonadota</taxon>
        <taxon>Betaproteobacteria</taxon>
        <taxon>Burkholderiales</taxon>
        <taxon>Oxalobacteraceae</taxon>
        <taxon>Telluria group</taxon>
        <taxon>Rugamonas</taxon>
    </lineage>
</organism>
<reference evidence="1 2" key="1">
    <citation type="submission" date="2020-07" db="EMBL/GenBank/DDBJ databases">
        <title>Novel species isolated from subtropical streams in China.</title>
        <authorList>
            <person name="Lu H."/>
        </authorList>
    </citation>
    <scope>NUCLEOTIDE SEQUENCE [LARGE SCALE GENOMIC DNA]</scope>
    <source>
        <strain evidence="1 2">LX47W</strain>
    </source>
</reference>